<dbReference type="PIRSF" id="PIRSF009451">
    <property type="entry name" value="Citrt_lyas_alpha"/>
    <property type="match status" value="1"/>
</dbReference>
<organism evidence="2 3">
    <name type="scientific">Pyramidobacter porci</name>
    <dbReference type="NCBI Taxonomy" id="2605789"/>
    <lineage>
        <taxon>Bacteria</taxon>
        <taxon>Thermotogati</taxon>
        <taxon>Synergistota</taxon>
        <taxon>Synergistia</taxon>
        <taxon>Synergistales</taxon>
        <taxon>Dethiosulfovibrionaceae</taxon>
        <taxon>Pyramidobacter</taxon>
    </lineage>
</organism>
<gene>
    <name evidence="2" type="primary">citF</name>
    <name evidence="2" type="ORF">FYJ74_04930</name>
</gene>
<accession>A0A6L5YAQ3</accession>
<dbReference type="EC" id="2.8.3.10" evidence="1"/>
<keyword evidence="1 2" id="KW-0808">Transferase</keyword>
<keyword evidence="1 2" id="KW-0456">Lyase</keyword>
<dbReference type="EMBL" id="VUNH01000004">
    <property type="protein sequence ID" value="MST55376.1"/>
    <property type="molecule type" value="Genomic_DNA"/>
</dbReference>
<dbReference type="GO" id="GO:0008815">
    <property type="term" value="F:citrate (pro-3S)-lyase activity"/>
    <property type="evidence" value="ECO:0007669"/>
    <property type="project" value="UniProtKB-UniRule"/>
</dbReference>
<reference evidence="2 3" key="1">
    <citation type="submission" date="2019-08" db="EMBL/GenBank/DDBJ databases">
        <title>In-depth cultivation of the pig gut microbiome towards novel bacterial diversity and tailored functional studies.</title>
        <authorList>
            <person name="Wylensek D."/>
            <person name="Hitch T.C.A."/>
            <person name="Clavel T."/>
        </authorList>
    </citation>
    <scope>NUCLEOTIDE SEQUENCE [LARGE SCALE GENOMIC DNA]</scope>
    <source>
        <strain evidence="2 3">SM-530-WT-4B</strain>
    </source>
</reference>
<dbReference type="Proteomes" id="UP000473699">
    <property type="component" value="Unassembled WGS sequence"/>
</dbReference>
<keyword evidence="3" id="KW-1185">Reference proteome</keyword>
<dbReference type="AlphaFoldDB" id="A0A6L5YAQ3"/>
<protein>
    <recommendedName>
        <fullName evidence="1">Citrate lyase alpha chain</fullName>
        <shortName evidence="1">Citrase alpha chain</shortName>
        <ecNumber evidence="1">2.8.3.10</ecNumber>
        <ecNumber evidence="1">4.1.3.6</ecNumber>
    </recommendedName>
    <alternativeName>
        <fullName evidence="1">Citrate (pro-3S)-lyase alpha chain</fullName>
    </alternativeName>
    <alternativeName>
        <fullName evidence="1">Citrate CoA-transferase subunit</fullName>
    </alternativeName>
</protein>
<proteinExistence type="predicted"/>
<dbReference type="SUPFAM" id="SSF100950">
    <property type="entry name" value="NagB/RpiA/CoA transferase-like"/>
    <property type="match status" value="2"/>
</dbReference>
<evidence type="ECO:0000313" key="3">
    <source>
        <dbReference type="Proteomes" id="UP000473699"/>
    </source>
</evidence>
<dbReference type="InterPro" id="IPR006472">
    <property type="entry name" value="Citrate_lyase_asu"/>
</dbReference>
<dbReference type="PANTHER" id="PTHR40596:SF1">
    <property type="entry name" value="CITRATE LYASE ALPHA CHAIN"/>
    <property type="match status" value="1"/>
</dbReference>
<dbReference type="GO" id="GO:0005737">
    <property type="term" value="C:cytoplasm"/>
    <property type="evidence" value="ECO:0007669"/>
    <property type="project" value="UniProtKB-SubCell"/>
</dbReference>
<evidence type="ECO:0000313" key="2">
    <source>
        <dbReference type="EMBL" id="MST55376.1"/>
    </source>
</evidence>
<dbReference type="PANTHER" id="PTHR40596">
    <property type="entry name" value="CITRATE LYASE ALPHA CHAIN"/>
    <property type="match status" value="1"/>
</dbReference>
<dbReference type="Gene3D" id="3.40.1080.10">
    <property type="entry name" value="Glutaconate Coenzyme A-transferase"/>
    <property type="match status" value="2"/>
</dbReference>
<dbReference type="GO" id="GO:0009346">
    <property type="term" value="C:ATP-independent citrate lyase complex"/>
    <property type="evidence" value="ECO:0007669"/>
    <property type="project" value="UniProtKB-UniRule"/>
</dbReference>
<dbReference type="EC" id="4.1.3.6" evidence="1"/>
<dbReference type="GO" id="GO:0006084">
    <property type="term" value="P:acetyl-CoA metabolic process"/>
    <property type="evidence" value="ECO:0007669"/>
    <property type="project" value="UniProtKB-UniRule"/>
</dbReference>
<comment type="catalytic activity">
    <reaction evidence="1">
        <text>citrate = oxaloacetate + acetate</text>
        <dbReference type="Rhea" id="RHEA:10760"/>
        <dbReference type="ChEBI" id="CHEBI:16452"/>
        <dbReference type="ChEBI" id="CHEBI:16947"/>
        <dbReference type="ChEBI" id="CHEBI:30089"/>
        <dbReference type="EC" id="4.1.3.6"/>
    </reaction>
</comment>
<dbReference type="RefSeq" id="WP_154528478.1">
    <property type="nucleotide sequence ID" value="NZ_VUNH01000004.1"/>
</dbReference>
<comment type="subcellular location">
    <subcellularLocation>
        <location evidence="1">Cytoplasm</location>
    </subcellularLocation>
</comment>
<dbReference type="Pfam" id="PF04223">
    <property type="entry name" value="CitF"/>
    <property type="match status" value="1"/>
</dbReference>
<comment type="caution">
    <text evidence="2">The sequence shown here is derived from an EMBL/GenBank/DDBJ whole genome shotgun (WGS) entry which is preliminary data.</text>
</comment>
<sequence length="516" mass="54707">MPLNALGRDIPAFIEGYGKVKPYRGAFVLQPSGNVVGPRLRVTNADRTDKVLPGLKAAIAASGLKSGMTISFHHHLRDGDSVVNQVIDACAEMGIRDLTIFPTALFGVHRHLIDHITSGVIAHIWGSVNGPIGQLISAGGLGAPAVLRSHGGRPRAIMCGDVHIDVAFMAAPSCDRYGNMNGVQGPSACGSLGYAFTDCQYADCVVAVTDNLVPYPNAPISINQTCADFVVAVPSIGDPAGIVSGTTKVTRDPLRLLIARYASRLIEASPYFQSGISFQTGAGGIALAVTAFMKEAMLRKGIKGSFGLGGITSYFVDLLREGLVDKLLDVQSFDLGAVKSIAEDPRHVEISADMYANPWNRGAAVNMLDVVILGATEVDRDFNVNVNTEADGALLHGIGGHQDTAAGAKLTIIAQPLLRGRIPCVTDTVYSVTTPGECVDAVVTEYGITVNPRRADLVEACRGIRDAPVISMDELADKARRMSGPMDPVETTDRIVGVIEWRDGTVIDVVRQLKKK</sequence>
<evidence type="ECO:0000256" key="1">
    <source>
        <dbReference type="PIRNR" id="PIRNR009451"/>
    </source>
</evidence>
<dbReference type="InterPro" id="IPR037171">
    <property type="entry name" value="NagB/RpiA_transferase-like"/>
</dbReference>
<dbReference type="NCBIfam" id="TIGR01584">
    <property type="entry name" value="citF"/>
    <property type="match status" value="1"/>
</dbReference>
<keyword evidence="1" id="KW-0963">Cytoplasm</keyword>
<dbReference type="GO" id="GO:0008814">
    <property type="term" value="F:citrate CoA-transferase activity"/>
    <property type="evidence" value="ECO:0007669"/>
    <property type="project" value="UniProtKB-UniRule"/>
</dbReference>
<comment type="catalytic activity">
    <reaction evidence="1">
        <text>citrate + acetyl-CoA = (3S)-citryl-CoA + acetate</text>
        <dbReference type="Rhea" id="RHEA:19405"/>
        <dbReference type="ChEBI" id="CHEBI:16947"/>
        <dbReference type="ChEBI" id="CHEBI:30089"/>
        <dbReference type="ChEBI" id="CHEBI:57288"/>
        <dbReference type="ChEBI" id="CHEBI:57321"/>
        <dbReference type="EC" id="2.8.3.10"/>
    </reaction>
</comment>
<name>A0A6L5YAQ3_9BACT</name>